<dbReference type="EMBL" id="CP090168">
    <property type="protein sequence ID" value="UJO19002.1"/>
    <property type="molecule type" value="Genomic_DNA"/>
</dbReference>
<keyword evidence="2" id="KW-0521">NADP</keyword>
<comment type="similarity">
    <text evidence="1 4">Belongs to the short-chain dehydrogenases/reductases (SDR) family.</text>
</comment>
<dbReference type="GO" id="GO:0000140">
    <property type="term" value="F:acylglycerone-phosphate reductase (NADP+) activity"/>
    <property type="evidence" value="ECO:0007669"/>
    <property type="project" value="TreeGrafter"/>
</dbReference>
<dbReference type="PROSITE" id="PS00061">
    <property type="entry name" value="ADH_SHORT"/>
    <property type="match status" value="1"/>
</dbReference>
<evidence type="ECO:0000256" key="1">
    <source>
        <dbReference type="ARBA" id="ARBA00006484"/>
    </source>
</evidence>
<dbReference type="GO" id="GO:0004806">
    <property type="term" value="F:triacylglycerol lipase activity"/>
    <property type="evidence" value="ECO:0007669"/>
    <property type="project" value="TreeGrafter"/>
</dbReference>
<dbReference type="OrthoDB" id="2102561at2759"/>
<evidence type="ECO:0000256" key="4">
    <source>
        <dbReference type="RuleBase" id="RU000363"/>
    </source>
</evidence>
<evidence type="ECO:0000313" key="6">
    <source>
        <dbReference type="Proteomes" id="UP000756132"/>
    </source>
</evidence>
<proteinExistence type="inferred from homology"/>
<sequence>MAITSKTVLITGCSENGIGAALATEYQKRGYHVFASARNTKKIPSSLASASNVTLLPLDVTSEESIKNAASAVSKATGGKLDILINNSGAAFSGPALDTDLSIARNLLEVNVVGVLAVCQGFQHLLASTKGATLVNNSSINGDCNMPFSGVYGATKAATTILSESMRLELTPLDIRTVTLITGIIESNLHVNEVEHHLPANSYYKVTEDWLNERKKGTNRPPGMAAADYAKQFVDKVERGASGKTNIGHIMPMFVYVKWWLPQFLWDFVMYKAGPPNLMEVAGAVKNKSQ</sequence>
<organism evidence="5 6">
    <name type="scientific">Passalora fulva</name>
    <name type="common">Tomato leaf mold</name>
    <name type="synonym">Cladosporium fulvum</name>
    <dbReference type="NCBI Taxonomy" id="5499"/>
    <lineage>
        <taxon>Eukaryota</taxon>
        <taxon>Fungi</taxon>
        <taxon>Dikarya</taxon>
        <taxon>Ascomycota</taxon>
        <taxon>Pezizomycotina</taxon>
        <taxon>Dothideomycetes</taxon>
        <taxon>Dothideomycetidae</taxon>
        <taxon>Mycosphaerellales</taxon>
        <taxon>Mycosphaerellaceae</taxon>
        <taxon>Fulvia</taxon>
    </lineage>
</organism>
<dbReference type="GO" id="GO:0006654">
    <property type="term" value="P:phosphatidic acid biosynthetic process"/>
    <property type="evidence" value="ECO:0007669"/>
    <property type="project" value="TreeGrafter"/>
</dbReference>
<keyword evidence="6" id="KW-1185">Reference proteome</keyword>
<reference evidence="5" key="2">
    <citation type="journal article" date="2022" name="Microb. Genom.">
        <title>A chromosome-scale genome assembly of the tomato pathogen Cladosporium fulvum reveals a compartmentalized genome architecture and the presence of a dispensable chromosome.</title>
        <authorList>
            <person name="Zaccaron A.Z."/>
            <person name="Chen L.H."/>
            <person name="Samaras A."/>
            <person name="Stergiopoulos I."/>
        </authorList>
    </citation>
    <scope>NUCLEOTIDE SEQUENCE</scope>
    <source>
        <strain evidence="5">Race5_Kim</strain>
    </source>
</reference>
<dbReference type="Proteomes" id="UP000756132">
    <property type="component" value="Chromosome 6"/>
</dbReference>
<dbReference type="InterPro" id="IPR036291">
    <property type="entry name" value="NAD(P)-bd_dom_sf"/>
</dbReference>
<dbReference type="Gene3D" id="3.40.50.720">
    <property type="entry name" value="NAD(P)-binding Rossmann-like Domain"/>
    <property type="match status" value="1"/>
</dbReference>
<dbReference type="InterPro" id="IPR020904">
    <property type="entry name" value="Sc_DH/Rdtase_CS"/>
</dbReference>
<dbReference type="GO" id="GO:0019433">
    <property type="term" value="P:triglyceride catabolic process"/>
    <property type="evidence" value="ECO:0007669"/>
    <property type="project" value="TreeGrafter"/>
</dbReference>
<dbReference type="GO" id="GO:0005783">
    <property type="term" value="C:endoplasmic reticulum"/>
    <property type="evidence" value="ECO:0007669"/>
    <property type="project" value="TreeGrafter"/>
</dbReference>
<evidence type="ECO:0000256" key="3">
    <source>
        <dbReference type="ARBA" id="ARBA00023002"/>
    </source>
</evidence>
<dbReference type="PANTHER" id="PTHR44169">
    <property type="entry name" value="NADPH-DEPENDENT 1-ACYLDIHYDROXYACETONE PHOSPHATE REDUCTASE"/>
    <property type="match status" value="1"/>
</dbReference>
<reference evidence="5" key="1">
    <citation type="submission" date="2021-12" db="EMBL/GenBank/DDBJ databases">
        <authorList>
            <person name="Zaccaron A."/>
            <person name="Stergiopoulos I."/>
        </authorList>
    </citation>
    <scope>NUCLEOTIDE SEQUENCE</scope>
    <source>
        <strain evidence="5">Race5_Kim</strain>
    </source>
</reference>
<dbReference type="PANTHER" id="PTHR44169:SF6">
    <property type="entry name" value="NADPH-DEPENDENT 1-ACYLDIHYDROXYACETONE PHOSPHATE REDUCTASE"/>
    <property type="match status" value="1"/>
</dbReference>
<dbReference type="GO" id="GO:0005811">
    <property type="term" value="C:lipid droplet"/>
    <property type="evidence" value="ECO:0007669"/>
    <property type="project" value="TreeGrafter"/>
</dbReference>
<dbReference type="GeneID" id="71986543"/>
<dbReference type="InterPro" id="IPR002347">
    <property type="entry name" value="SDR_fam"/>
</dbReference>
<dbReference type="PRINTS" id="PR00081">
    <property type="entry name" value="GDHRDH"/>
</dbReference>
<evidence type="ECO:0000256" key="2">
    <source>
        <dbReference type="ARBA" id="ARBA00022857"/>
    </source>
</evidence>
<keyword evidence="3" id="KW-0560">Oxidoreductase</keyword>
<evidence type="ECO:0000313" key="5">
    <source>
        <dbReference type="EMBL" id="UJO19002.1"/>
    </source>
</evidence>
<gene>
    <name evidence="5" type="ORF">CLAFUR5_06665</name>
</gene>
<dbReference type="KEGG" id="ffu:CLAFUR5_06665"/>
<dbReference type="SUPFAM" id="SSF51735">
    <property type="entry name" value="NAD(P)-binding Rossmann-fold domains"/>
    <property type="match status" value="1"/>
</dbReference>
<protein>
    <submittedName>
        <fullName evidence="5">Short-chain dehydrogenase ptmH</fullName>
    </submittedName>
</protein>
<dbReference type="PRINTS" id="PR00080">
    <property type="entry name" value="SDRFAMILY"/>
</dbReference>
<accession>A0A9Q8UQT1</accession>
<dbReference type="RefSeq" id="XP_047763368.1">
    <property type="nucleotide sequence ID" value="XM_047905813.1"/>
</dbReference>
<dbReference type="AlphaFoldDB" id="A0A9Q8UQT1"/>
<dbReference type="Pfam" id="PF00106">
    <property type="entry name" value="adh_short"/>
    <property type="match status" value="1"/>
</dbReference>
<name>A0A9Q8UQT1_PASFU</name>